<feature type="transmembrane region" description="Helical" evidence="1">
    <location>
        <begin position="21"/>
        <end position="38"/>
    </location>
</feature>
<accession>A0ABX0NCB9</accession>
<dbReference type="Pfam" id="PF04892">
    <property type="entry name" value="VanZ"/>
    <property type="match status" value="1"/>
</dbReference>
<proteinExistence type="predicted"/>
<dbReference type="InterPro" id="IPR006976">
    <property type="entry name" value="VanZ-like"/>
</dbReference>
<reference evidence="3 4" key="1">
    <citation type="submission" date="2019-10" db="EMBL/GenBank/DDBJ databases">
        <title>Taxonomy of Antarctic Massilia spp.: description of Massilia rubra sp. nov., Massilia aquatica sp. nov., Massilia mucilaginosa sp. nov., Massilia frigida sp. nov. isolated from streams, lakes and regoliths.</title>
        <authorList>
            <person name="Holochova P."/>
            <person name="Sedlacek I."/>
            <person name="Kralova S."/>
            <person name="Maslanova I."/>
            <person name="Busse H.-J."/>
            <person name="Stankova E."/>
            <person name="Vrbovska V."/>
            <person name="Kovarovic V."/>
            <person name="Bartak M."/>
            <person name="Svec P."/>
            <person name="Pantucek R."/>
        </authorList>
    </citation>
    <scope>NUCLEOTIDE SEQUENCE [LARGE SCALE GENOMIC DNA]</scope>
    <source>
        <strain evidence="3 4">CCM 8695</strain>
    </source>
</reference>
<keyword evidence="1" id="KW-0472">Membrane</keyword>
<dbReference type="RefSeq" id="WP_167092200.1">
    <property type="nucleotide sequence ID" value="NZ_WHJG01000043.1"/>
</dbReference>
<feature type="transmembrane region" description="Helical" evidence="1">
    <location>
        <begin position="44"/>
        <end position="64"/>
    </location>
</feature>
<gene>
    <name evidence="3" type="ORF">F2P44_27990</name>
</gene>
<evidence type="ECO:0000313" key="4">
    <source>
        <dbReference type="Proteomes" id="UP000621455"/>
    </source>
</evidence>
<keyword evidence="1" id="KW-1133">Transmembrane helix</keyword>
<dbReference type="EMBL" id="WHJG01000043">
    <property type="protein sequence ID" value="NHZ83087.1"/>
    <property type="molecule type" value="Genomic_DNA"/>
</dbReference>
<organism evidence="3 4">
    <name type="scientific">Massilia frigida</name>
    <dbReference type="NCBI Taxonomy" id="2609281"/>
    <lineage>
        <taxon>Bacteria</taxon>
        <taxon>Pseudomonadati</taxon>
        <taxon>Pseudomonadota</taxon>
        <taxon>Betaproteobacteria</taxon>
        <taxon>Burkholderiales</taxon>
        <taxon>Oxalobacteraceae</taxon>
        <taxon>Telluria group</taxon>
        <taxon>Massilia</taxon>
    </lineage>
</organism>
<dbReference type="NCBIfam" id="NF037970">
    <property type="entry name" value="vanZ_1"/>
    <property type="match status" value="1"/>
</dbReference>
<evidence type="ECO:0000259" key="2">
    <source>
        <dbReference type="Pfam" id="PF04892"/>
    </source>
</evidence>
<evidence type="ECO:0000313" key="3">
    <source>
        <dbReference type="EMBL" id="NHZ83087.1"/>
    </source>
</evidence>
<dbReference type="Proteomes" id="UP000621455">
    <property type="component" value="Unassembled WGS sequence"/>
</dbReference>
<name>A0ABX0NCB9_9BURK</name>
<protein>
    <recommendedName>
        <fullName evidence="2">VanZ-like domain-containing protein</fullName>
    </recommendedName>
</protein>
<keyword evidence="1" id="KW-0812">Transmembrane</keyword>
<evidence type="ECO:0000256" key="1">
    <source>
        <dbReference type="SAM" id="Phobius"/>
    </source>
</evidence>
<keyword evidence="4" id="KW-1185">Reference proteome</keyword>
<sequence length="131" mass="13944">MPALISLLVLDERLRKLRYGTALAMYAAILIMGSVPGARAEIGTVASGIILHTIAYGAITFLLFTGSLGSARERAIKSVLTVMAMGALDELVQSFLPYRSGAVGDWMVDCNAALITAGLLWAFLPQTARSR</sequence>
<feature type="domain" description="VanZ-like" evidence="2">
    <location>
        <begin position="50"/>
        <end position="122"/>
    </location>
</feature>
<comment type="caution">
    <text evidence="3">The sequence shown here is derived from an EMBL/GenBank/DDBJ whole genome shotgun (WGS) entry which is preliminary data.</text>
</comment>